<dbReference type="SUPFAM" id="SSF53850">
    <property type="entry name" value="Periplasmic binding protein-like II"/>
    <property type="match status" value="1"/>
</dbReference>
<sequence length="277" mass="29527">MDHLETRELVYFTAVAEELHFSRAAERLGIAPPPLSRAIARLERRLGAKLFDRSTRQVSLTAAGRIFWEDSRRALQALESAVHRTRRFTTTAPAVVAVRPGMGAGVLADLLRIHDAPTEVVFTHDQVSALRNGIADLALLCSDTDDLRGLRLLDLTEEAPVALVTAAHRFAGREGVTLSEVAAEDAFTSRCPEMPFDELLDRVALGRLITVVGSGAVGRLARGVAAVPVKDQPSARIVLAWPDGPATGAATAALVRRARTLITSAPGEVLSGPLPGG</sequence>
<dbReference type="InterPro" id="IPR036390">
    <property type="entry name" value="WH_DNA-bd_sf"/>
</dbReference>
<dbReference type="Gene3D" id="3.40.190.10">
    <property type="entry name" value="Periplasmic binding protein-like II"/>
    <property type="match status" value="2"/>
</dbReference>
<keyword evidence="2" id="KW-0805">Transcription regulation</keyword>
<dbReference type="InterPro" id="IPR000847">
    <property type="entry name" value="LysR_HTH_N"/>
</dbReference>
<dbReference type="Pfam" id="PF00126">
    <property type="entry name" value="HTH_1"/>
    <property type="match status" value="1"/>
</dbReference>
<dbReference type="EMBL" id="JAATEN010000010">
    <property type="protein sequence ID" value="NJQ01846.1"/>
    <property type="molecule type" value="Genomic_DNA"/>
</dbReference>
<evidence type="ECO:0000256" key="2">
    <source>
        <dbReference type="ARBA" id="ARBA00023015"/>
    </source>
</evidence>
<evidence type="ECO:0000256" key="3">
    <source>
        <dbReference type="ARBA" id="ARBA00023125"/>
    </source>
</evidence>
<accession>A0ABX1BVV1</accession>
<keyword evidence="4" id="KW-0804">Transcription</keyword>
<dbReference type="PANTHER" id="PTHR30346">
    <property type="entry name" value="TRANSCRIPTIONAL DUAL REGULATOR HCAR-RELATED"/>
    <property type="match status" value="1"/>
</dbReference>
<dbReference type="PRINTS" id="PR00039">
    <property type="entry name" value="HTHLYSR"/>
</dbReference>
<dbReference type="SUPFAM" id="SSF46785">
    <property type="entry name" value="Winged helix' DNA-binding domain"/>
    <property type="match status" value="1"/>
</dbReference>
<organism evidence="6 7">
    <name type="scientific">Streptomyces zingiberis</name>
    <dbReference type="NCBI Taxonomy" id="2053010"/>
    <lineage>
        <taxon>Bacteria</taxon>
        <taxon>Bacillati</taxon>
        <taxon>Actinomycetota</taxon>
        <taxon>Actinomycetes</taxon>
        <taxon>Kitasatosporales</taxon>
        <taxon>Streptomycetaceae</taxon>
        <taxon>Streptomyces</taxon>
    </lineage>
</organism>
<evidence type="ECO:0000256" key="4">
    <source>
        <dbReference type="ARBA" id="ARBA00023163"/>
    </source>
</evidence>
<dbReference type="PANTHER" id="PTHR30346:SF0">
    <property type="entry name" value="HCA OPERON TRANSCRIPTIONAL ACTIVATOR HCAR"/>
    <property type="match status" value="1"/>
</dbReference>
<keyword evidence="7" id="KW-1185">Reference proteome</keyword>
<dbReference type="InterPro" id="IPR005119">
    <property type="entry name" value="LysR_subst-bd"/>
</dbReference>
<proteinExistence type="inferred from homology"/>
<dbReference type="Proteomes" id="UP000695264">
    <property type="component" value="Unassembled WGS sequence"/>
</dbReference>
<keyword evidence="3" id="KW-0238">DNA-binding</keyword>
<dbReference type="RefSeq" id="WP_168102477.1">
    <property type="nucleotide sequence ID" value="NZ_JAATEN010000010.1"/>
</dbReference>
<protein>
    <submittedName>
        <fullName evidence="6">LysR family transcriptional regulator</fullName>
    </submittedName>
</protein>
<evidence type="ECO:0000256" key="1">
    <source>
        <dbReference type="ARBA" id="ARBA00009437"/>
    </source>
</evidence>
<dbReference type="PROSITE" id="PS50931">
    <property type="entry name" value="HTH_LYSR"/>
    <property type="match status" value="1"/>
</dbReference>
<comment type="caution">
    <text evidence="6">The sequence shown here is derived from an EMBL/GenBank/DDBJ whole genome shotgun (WGS) entry which is preliminary data.</text>
</comment>
<evidence type="ECO:0000313" key="7">
    <source>
        <dbReference type="Proteomes" id="UP000695264"/>
    </source>
</evidence>
<dbReference type="InterPro" id="IPR036388">
    <property type="entry name" value="WH-like_DNA-bd_sf"/>
</dbReference>
<dbReference type="Gene3D" id="1.10.10.10">
    <property type="entry name" value="Winged helix-like DNA-binding domain superfamily/Winged helix DNA-binding domain"/>
    <property type="match status" value="1"/>
</dbReference>
<gene>
    <name evidence="6" type="ORF">HCK00_15225</name>
</gene>
<reference evidence="6 7" key="1">
    <citation type="submission" date="2020-03" db="EMBL/GenBank/DDBJ databases">
        <title>WGS of actinomycetes isolated from Thailand.</title>
        <authorList>
            <person name="Thawai C."/>
        </authorList>
    </citation>
    <scope>NUCLEOTIDE SEQUENCE [LARGE SCALE GENOMIC DNA]</scope>
    <source>
        <strain evidence="6 7">PLAI 1-29</strain>
    </source>
</reference>
<name>A0ABX1BVV1_9ACTN</name>
<evidence type="ECO:0000259" key="5">
    <source>
        <dbReference type="PROSITE" id="PS50931"/>
    </source>
</evidence>
<dbReference type="Pfam" id="PF03466">
    <property type="entry name" value="LysR_substrate"/>
    <property type="match status" value="1"/>
</dbReference>
<feature type="domain" description="HTH lysR-type" evidence="5">
    <location>
        <begin position="4"/>
        <end position="61"/>
    </location>
</feature>
<comment type="similarity">
    <text evidence="1">Belongs to the LysR transcriptional regulatory family.</text>
</comment>
<evidence type="ECO:0000313" key="6">
    <source>
        <dbReference type="EMBL" id="NJQ01846.1"/>
    </source>
</evidence>